<sequence length="289" mass="33286">MRKFFSIFISLCVIYTIDVHSQSLPVFNRVDSLMLAGSFFQASIECDRVMFNSDSMELNRIALLKKAYAQKSMGNYEKAIELLTQFRPANNHQDSLWVVKFSELALCHFLDKNFESSLAALAGIRNESIKSEQFYDIRLLKIVNLNSLYRFEEAKELMESAFVDCHLDCSQVDMIYRKRYLPKRRNPETAKNLSMIIPGSGHVYSGRFGEGGINFLLNAGALSFGVYHIYYGYFFSGYVIGFTLLHKFHSGGMHRAEILAEAKNLRDMTRFNESVINCFNRNRKIVLMD</sequence>
<proteinExistence type="predicted"/>
<gene>
    <name evidence="2" type="ORF">LX69_01692</name>
</gene>
<evidence type="ECO:0000256" key="1">
    <source>
        <dbReference type="SAM" id="Phobius"/>
    </source>
</evidence>
<evidence type="ECO:0000313" key="3">
    <source>
        <dbReference type="Proteomes" id="UP000249239"/>
    </source>
</evidence>
<organism evidence="2 3">
    <name type="scientific">Breznakibacter xylanolyticus</name>
    <dbReference type="NCBI Taxonomy" id="990"/>
    <lineage>
        <taxon>Bacteria</taxon>
        <taxon>Pseudomonadati</taxon>
        <taxon>Bacteroidota</taxon>
        <taxon>Bacteroidia</taxon>
        <taxon>Marinilabiliales</taxon>
        <taxon>Marinilabiliaceae</taxon>
        <taxon>Breznakibacter</taxon>
    </lineage>
</organism>
<keyword evidence="1" id="KW-0812">Transmembrane</keyword>
<evidence type="ECO:0000313" key="2">
    <source>
        <dbReference type="EMBL" id="PZX16878.1"/>
    </source>
</evidence>
<keyword evidence="1" id="KW-1133">Transmembrane helix</keyword>
<dbReference type="EMBL" id="QKZK01000011">
    <property type="protein sequence ID" value="PZX16878.1"/>
    <property type="molecule type" value="Genomic_DNA"/>
</dbReference>
<evidence type="ECO:0008006" key="4">
    <source>
        <dbReference type="Google" id="ProtNLM"/>
    </source>
</evidence>
<reference evidence="2 3" key="1">
    <citation type="submission" date="2018-06" db="EMBL/GenBank/DDBJ databases">
        <title>Genomic Encyclopedia of Archaeal and Bacterial Type Strains, Phase II (KMG-II): from individual species to whole genera.</title>
        <authorList>
            <person name="Goeker M."/>
        </authorList>
    </citation>
    <scope>NUCLEOTIDE SEQUENCE [LARGE SCALE GENOMIC DNA]</scope>
    <source>
        <strain evidence="2 3">DSM 6779</strain>
    </source>
</reference>
<dbReference type="AlphaFoldDB" id="A0A2W7N9Y3"/>
<protein>
    <recommendedName>
        <fullName evidence="4">Tetratricopeptide repeat protein</fullName>
    </recommendedName>
</protein>
<keyword evidence="1" id="KW-0472">Membrane</keyword>
<feature type="transmembrane region" description="Helical" evidence="1">
    <location>
        <begin position="224"/>
        <end position="245"/>
    </location>
</feature>
<comment type="caution">
    <text evidence="2">The sequence shown here is derived from an EMBL/GenBank/DDBJ whole genome shotgun (WGS) entry which is preliminary data.</text>
</comment>
<dbReference type="Proteomes" id="UP000249239">
    <property type="component" value="Unassembled WGS sequence"/>
</dbReference>
<accession>A0A2W7N9Y3</accession>
<keyword evidence="3" id="KW-1185">Reference proteome</keyword>
<name>A0A2W7N9Y3_9BACT</name>